<evidence type="ECO:0000313" key="3">
    <source>
        <dbReference type="WBParaSite" id="TCNE_0000287401-mRNA-1"/>
    </source>
</evidence>
<sequence length="122" mass="13712">MAALSAILRGQDYPTDVVSLCAAEKSCNMAKTESGWDFWSRVYDDPKLHCQIIQRYQNAPTISELLTSEKLVVAQVVFLNVPNVSHGGKPAKMVVKQLIESECNKNIIIFDVTVKPKHWYAM</sequence>
<dbReference type="WBParaSite" id="TCNE_0000287401-mRNA-1">
    <property type="protein sequence ID" value="TCNE_0000287401-mRNA-1"/>
    <property type="gene ID" value="TCNE_0000287401"/>
</dbReference>
<protein>
    <submittedName>
        <fullName evidence="3">Glycine hydroxymethyltransferase</fullName>
    </submittedName>
</protein>
<name>A0A183U304_TOXCA</name>
<keyword evidence="2" id="KW-1185">Reference proteome</keyword>
<evidence type="ECO:0000313" key="1">
    <source>
        <dbReference type="EMBL" id="VDM28591.1"/>
    </source>
</evidence>
<reference evidence="1 2" key="2">
    <citation type="submission" date="2018-11" db="EMBL/GenBank/DDBJ databases">
        <authorList>
            <consortium name="Pathogen Informatics"/>
        </authorList>
    </citation>
    <scope>NUCLEOTIDE SEQUENCE [LARGE SCALE GENOMIC DNA]</scope>
</reference>
<dbReference type="Proteomes" id="UP000050794">
    <property type="component" value="Unassembled WGS sequence"/>
</dbReference>
<dbReference type="EMBL" id="UYWY01003192">
    <property type="protein sequence ID" value="VDM28591.1"/>
    <property type="molecule type" value="Genomic_DNA"/>
</dbReference>
<proteinExistence type="predicted"/>
<gene>
    <name evidence="1" type="ORF">TCNE_LOCUS2874</name>
</gene>
<evidence type="ECO:0000313" key="2">
    <source>
        <dbReference type="Proteomes" id="UP000050794"/>
    </source>
</evidence>
<reference evidence="3" key="1">
    <citation type="submission" date="2016-06" db="UniProtKB">
        <authorList>
            <consortium name="WormBaseParasite"/>
        </authorList>
    </citation>
    <scope>IDENTIFICATION</scope>
</reference>
<dbReference type="AlphaFoldDB" id="A0A183U304"/>
<accession>A0A183U304</accession>
<organism evidence="2 3">
    <name type="scientific">Toxocara canis</name>
    <name type="common">Canine roundworm</name>
    <dbReference type="NCBI Taxonomy" id="6265"/>
    <lineage>
        <taxon>Eukaryota</taxon>
        <taxon>Metazoa</taxon>
        <taxon>Ecdysozoa</taxon>
        <taxon>Nematoda</taxon>
        <taxon>Chromadorea</taxon>
        <taxon>Rhabditida</taxon>
        <taxon>Spirurina</taxon>
        <taxon>Ascaridomorpha</taxon>
        <taxon>Ascaridoidea</taxon>
        <taxon>Toxocaridae</taxon>
        <taxon>Toxocara</taxon>
    </lineage>
</organism>